<dbReference type="CDD" id="cd00993">
    <property type="entry name" value="PBP2_ModA_like"/>
    <property type="match status" value="1"/>
</dbReference>
<feature type="chain" id="PRO_5029662939" evidence="7">
    <location>
        <begin position="24"/>
        <end position="249"/>
    </location>
</feature>
<evidence type="ECO:0000256" key="2">
    <source>
        <dbReference type="ARBA" id="ARBA00022505"/>
    </source>
</evidence>
<dbReference type="PANTHER" id="PTHR30632">
    <property type="entry name" value="MOLYBDATE-BINDING PERIPLASMIC PROTEIN"/>
    <property type="match status" value="1"/>
</dbReference>
<comment type="caution">
    <text evidence="8">The sequence shown here is derived from an EMBL/GenBank/DDBJ whole genome shotgun (WGS) entry which is preliminary data.</text>
</comment>
<keyword evidence="4 7" id="KW-0732">Signal</keyword>
<dbReference type="NCBIfam" id="TIGR01256">
    <property type="entry name" value="modA"/>
    <property type="match status" value="1"/>
</dbReference>
<dbReference type="AlphaFoldDB" id="A0A7J4ZRP9"/>
<dbReference type="InterPro" id="IPR005950">
    <property type="entry name" value="ModA"/>
</dbReference>
<evidence type="ECO:0000256" key="5">
    <source>
        <dbReference type="ARBA" id="ARBA00062515"/>
    </source>
</evidence>
<dbReference type="PROSITE" id="PS51257">
    <property type="entry name" value="PROKAR_LIPOPROTEIN"/>
    <property type="match status" value="1"/>
</dbReference>
<dbReference type="PANTHER" id="PTHR30632:SF0">
    <property type="entry name" value="SULFATE-BINDING PROTEIN"/>
    <property type="match status" value="1"/>
</dbReference>
<dbReference type="GO" id="GO:0046872">
    <property type="term" value="F:metal ion binding"/>
    <property type="evidence" value="ECO:0007669"/>
    <property type="project" value="UniProtKB-KW"/>
</dbReference>
<evidence type="ECO:0000256" key="6">
    <source>
        <dbReference type="PIRSR" id="PIRSR004846-1"/>
    </source>
</evidence>
<protein>
    <submittedName>
        <fullName evidence="8">Molybdate ABC transporter substrate-binding protein</fullName>
    </submittedName>
</protein>
<evidence type="ECO:0000313" key="8">
    <source>
        <dbReference type="EMBL" id="KAB0665793.1"/>
    </source>
</evidence>
<keyword evidence="2 6" id="KW-0500">Molybdenum</keyword>
<dbReference type="Gene3D" id="3.40.190.10">
    <property type="entry name" value="Periplasmic binding protein-like II"/>
    <property type="match status" value="2"/>
</dbReference>
<proteinExistence type="inferred from homology"/>
<dbReference type="Proteomes" id="UP000420562">
    <property type="component" value="Unassembled WGS sequence"/>
</dbReference>
<dbReference type="GO" id="GO:0030973">
    <property type="term" value="F:molybdate ion binding"/>
    <property type="evidence" value="ECO:0007669"/>
    <property type="project" value="UniProtKB-ARBA"/>
</dbReference>
<feature type="binding site" evidence="6">
    <location>
        <position position="139"/>
    </location>
    <ligand>
        <name>molybdate</name>
        <dbReference type="ChEBI" id="CHEBI:36264"/>
    </ligand>
</feature>
<gene>
    <name evidence="8" type="primary">modA</name>
    <name evidence="8" type="ORF">F6V25_08760</name>
</gene>
<evidence type="ECO:0000256" key="3">
    <source>
        <dbReference type="ARBA" id="ARBA00022723"/>
    </source>
</evidence>
<evidence type="ECO:0000256" key="7">
    <source>
        <dbReference type="SAM" id="SignalP"/>
    </source>
</evidence>
<dbReference type="GO" id="GO:0015689">
    <property type="term" value="P:molybdate ion transport"/>
    <property type="evidence" value="ECO:0007669"/>
    <property type="project" value="InterPro"/>
</dbReference>
<evidence type="ECO:0000256" key="4">
    <source>
        <dbReference type="ARBA" id="ARBA00022729"/>
    </source>
</evidence>
<dbReference type="FunFam" id="3.40.190.10:FF:000035">
    <property type="entry name" value="Molybdate ABC transporter substrate-binding protein"/>
    <property type="match status" value="1"/>
</dbReference>
<comment type="similarity">
    <text evidence="1">Belongs to the bacterial solute-binding protein ModA family.</text>
</comment>
<organism evidence="8 9">
    <name type="scientific">Oryzomonas japonica</name>
    <dbReference type="NCBI Taxonomy" id="2603858"/>
    <lineage>
        <taxon>Bacteria</taxon>
        <taxon>Pseudomonadati</taxon>
        <taxon>Thermodesulfobacteriota</taxon>
        <taxon>Desulfuromonadia</taxon>
        <taxon>Geobacterales</taxon>
        <taxon>Geobacteraceae</taxon>
        <taxon>Oryzomonas</taxon>
    </lineage>
</organism>
<evidence type="ECO:0000256" key="1">
    <source>
        <dbReference type="ARBA" id="ARBA00009175"/>
    </source>
</evidence>
<feature type="binding site" evidence="6">
    <location>
        <position position="184"/>
    </location>
    <ligand>
        <name>molybdate</name>
        <dbReference type="ChEBI" id="CHEBI:36264"/>
    </ligand>
</feature>
<dbReference type="Pfam" id="PF13531">
    <property type="entry name" value="SBP_bac_11"/>
    <property type="match status" value="1"/>
</dbReference>
<name>A0A7J4ZRP9_9BACT</name>
<feature type="binding site" evidence="6">
    <location>
        <position position="166"/>
    </location>
    <ligand>
        <name>molybdate</name>
        <dbReference type="ChEBI" id="CHEBI:36264"/>
    </ligand>
</feature>
<comment type="subunit">
    <text evidence="5">The complex is composed of two ATP-binding proteins (ModC), two transmembrane proteins (ModB) and a solute-binding protein (ModA).</text>
</comment>
<feature type="binding site" evidence="6">
    <location>
        <position position="33"/>
    </location>
    <ligand>
        <name>molybdate</name>
        <dbReference type="ChEBI" id="CHEBI:36264"/>
    </ligand>
</feature>
<feature type="binding site" evidence="6">
    <location>
        <position position="61"/>
    </location>
    <ligand>
        <name>molybdate</name>
        <dbReference type="ChEBI" id="CHEBI:36264"/>
    </ligand>
</feature>
<reference evidence="8 9" key="1">
    <citation type="submission" date="2019-09" db="EMBL/GenBank/DDBJ databases">
        <title>Geobacter sp. Red96, a novel strain isolated from paddy soil.</title>
        <authorList>
            <person name="Xu Z."/>
            <person name="Masuda Y."/>
            <person name="Itoh H."/>
            <person name="Senoo K."/>
        </authorList>
    </citation>
    <scope>NUCLEOTIDE SEQUENCE [LARGE SCALE GENOMIC DNA]</scope>
    <source>
        <strain evidence="8 9">Red96</strain>
    </source>
</reference>
<keyword evidence="3 6" id="KW-0479">Metal-binding</keyword>
<accession>A0A7J4ZRP9</accession>
<keyword evidence="9" id="KW-1185">Reference proteome</keyword>
<dbReference type="GO" id="GO:1901359">
    <property type="term" value="F:tungstate binding"/>
    <property type="evidence" value="ECO:0007669"/>
    <property type="project" value="UniProtKB-ARBA"/>
</dbReference>
<evidence type="ECO:0000313" key="9">
    <source>
        <dbReference type="Proteomes" id="UP000420562"/>
    </source>
</evidence>
<dbReference type="PIRSF" id="PIRSF004846">
    <property type="entry name" value="ModA"/>
    <property type="match status" value="1"/>
</dbReference>
<dbReference type="SUPFAM" id="SSF53850">
    <property type="entry name" value="Periplasmic binding protein-like II"/>
    <property type="match status" value="1"/>
</dbReference>
<dbReference type="EMBL" id="VZQZ01000004">
    <property type="protein sequence ID" value="KAB0665793.1"/>
    <property type="molecule type" value="Genomic_DNA"/>
</dbReference>
<sequence>MMNRIVSTLVVALACLLPVTALAGEINLFVAASMREVVNELSADFAVKNSGVTFKKNYGASGALAKQIENGAPADIFISANVEWMDYMKKKKLADDRSVATFAYNSLVFAGRPGVKAASLHDVTKLEKIAIGSPKSVPAGEYATEAFRKAGIDKQLEKKLVMAKDVRECLLYADRGEVDGAFVYKTDALQVAKSAKILFTVPQQYYPRVTYPMALTVTGGKKAEAAGFYRFLQSAEAKAVLAKHGFLVK</sequence>
<dbReference type="InterPro" id="IPR050682">
    <property type="entry name" value="ModA/WtpA"/>
</dbReference>
<feature type="signal peptide" evidence="7">
    <location>
        <begin position="1"/>
        <end position="23"/>
    </location>
</feature>